<feature type="transmembrane region" description="Helical" evidence="2">
    <location>
        <begin position="164"/>
        <end position="183"/>
    </location>
</feature>
<dbReference type="EMBL" id="LJZQ01000010">
    <property type="protein sequence ID" value="KPQ28952.1"/>
    <property type="molecule type" value="Genomic_DNA"/>
</dbReference>
<organism evidence="3 4">
    <name type="scientific">Marinobacter excellens HL-55</name>
    <dbReference type="NCBI Taxonomy" id="1305731"/>
    <lineage>
        <taxon>Bacteria</taxon>
        <taxon>Pseudomonadati</taxon>
        <taxon>Pseudomonadota</taxon>
        <taxon>Gammaproteobacteria</taxon>
        <taxon>Pseudomonadales</taxon>
        <taxon>Marinobacteraceae</taxon>
        <taxon>Marinobacter</taxon>
    </lineage>
</organism>
<feature type="compositionally biased region" description="Basic and acidic residues" evidence="1">
    <location>
        <begin position="622"/>
        <end position="635"/>
    </location>
</feature>
<feature type="transmembrane region" description="Helical" evidence="2">
    <location>
        <begin position="398"/>
        <end position="419"/>
    </location>
</feature>
<sequence length="635" mass="70549">MAFEYGTQKLNIRNPFRFEGLVRSVRGLVLTAIGVYLLLQIQPLLSTDKTQAWVNLVIGGLFVIGGFKALGIGLFQVMRFFVGRAAPASLTGNVAREAVQEKEPTLYTARSIHNMLMSKSNPTFTEPQGWFARAVHSVFPGLIVTPWPIRNIAKTLVMKITRSLIALCAFLIASLVVVMVFSGTAGGEAGSVVVSLVFQIVLLVYLGLIWVKLGNPLTRQNMTKLHTYSSGGLALVVIGAIVVPVLVAQGWIALWTELRPGSRAEFVELLPLLEPVFYTGTLLTLTLVCAAVLAAIAVLMIRARIRMVEIKTSSSEKNSSWRYDLHPRQIFTTLRDLVLMGKREQELPNRMYLDENDTGQANRDNEQFNGDLITEIQPVVEDIPESAVMRYSRIGGTVLAQILMLLGAVLFWLGAQSVLPHVDTWHQLVSQSANVETVVSQLLVPIGATAATLLAGLLLMGFGRTLDRICHMFWAEIFFRSKIFDFHCEGTVMRATHFRGADRHSASSEQDVFTFDATYFALAADTVSSTFAVSGQYNLEQPRYVLSMNPCDGFMNSVMGDLEDQFRHRNDEIQNEKRADREQRLDYIRQEQEARRTGDMTAQGIVAPQQPALESEMVTPDAGREKIARWEGDSD</sequence>
<feature type="region of interest" description="Disordered" evidence="1">
    <location>
        <begin position="592"/>
        <end position="635"/>
    </location>
</feature>
<evidence type="ECO:0000313" key="3">
    <source>
        <dbReference type="EMBL" id="KPQ28952.1"/>
    </source>
</evidence>
<feature type="transmembrane region" description="Helical" evidence="2">
    <location>
        <begin position="439"/>
        <end position="462"/>
    </location>
</feature>
<keyword evidence="2" id="KW-1133">Transmembrane helix</keyword>
<feature type="transmembrane region" description="Helical" evidence="2">
    <location>
        <begin position="53"/>
        <end position="75"/>
    </location>
</feature>
<evidence type="ECO:0000313" key="4">
    <source>
        <dbReference type="Proteomes" id="UP000050416"/>
    </source>
</evidence>
<dbReference type="AlphaFoldDB" id="A0A0P7YEQ3"/>
<dbReference type="Proteomes" id="UP000050416">
    <property type="component" value="Unassembled WGS sequence"/>
</dbReference>
<evidence type="ECO:0000256" key="1">
    <source>
        <dbReference type="SAM" id="MobiDB-lite"/>
    </source>
</evidence>
<dbReference type="OrthoDB" id="8481281at2"/>
<keyword evidence="2" id="KW-0472">Membrane</keyword>
<feature type="transmembrane region" description="Helical" evidence="2">
    <location>
        <begin position="276"/>
        <end position="301"/>
    </location>
</feature>
<feature type="transmembrane region" description="Helical" evidence="2">
    <location>
        <begin position="21"/>
        <end position="41"/>
    </location>
</feature>
<feature type="transmembrane region" description="Helical" evidence="2">
    <location>
        <begin position="189"/>
        <end position="211"/>
    </location>
</feature>
<evidence type="ECO:0000256" key="2">
    <source>
        <dbReference type="SAM" id="Phobius"/>
    </source>
</evidence>
<keyword evidence="2" id="KW-0812">Transmembrane</keyword>
<dbReference type="PATRIC" id="fig|1305731.5.peg.74"/>
<accession>A0A0P7YEQ3</accession>
<name>A0A0P7YEQ3_9GAMM</name>
<protein>
    <submittedName>
        <fullName evidence="3">Uncharacterized protein</fullName>
    </submittedName>
</protein>
<proteinExistence type="predicted"/>
<comment type="caution">
    <text evidence="3">The sequence shown here is derived from an EMBL/GenBank/DDBJ whole genome shotgun (WGS) entry which is preliminary data.</text>
</comment>
<reference evidence="3 4" key="1">
    <citation type="submission" date="2015-09" db="EMBL/GenBank/DDBJ databases">
        <title>Identification and resolution of microdiversity through metagenomic sequencing of parallel consortia.</title>
        <authorList>
            <person name="Nelson W.C."/>
            <person name="Romine M.F."/>
            <person name="Lindemann S.R."/>
        </authorList>
    </citation>
    <scope>NUCLEOTIDE SEQUENCE [LARGE SCALE GENOMIC DNA]</scope>
    <source>
        <strain evidence="3">HL-55</strain>
    </source>
</reference>
<gene>
    <name evidence="3" type="ORF">HLUCCX14_08675</name>
</gene>
<feature type="transmembrane region" description="Helical" evidence="2">
    <location>
        <begin position="232"/>
        <end position="256"/>
    </location>
</feature>